<feature type="compositionally biased region" description="Polar residues" evidence="1">
    <location>
        <begin position="16"/>
        <end position="28"/>
    </location>
</feature>
<evidence type="ECO:0000313" key="3">
    <source>
        <dbReference type="Proteomes" id="UP000184096"/>
    </source>
</evidence>
<feature type="region of interest" description="Disordered" evidence="1">
    <location>
        <begin position="55"/>
        <end position="111"/>
    </location>
</feature>
<accession>A0A1M7UBV0</accession>
<proteinExistence type="predicted"/>
<feature type="region of interest" description="Disordered" evidence="1">
    <location>
        <begin position="156"/>
        <end position="190"/>
    </location>
</feature>
<gene>
    <name evidence="2" type="ORF">SAMN05444170_4408</name>
</gene>
<name>A0A1M7UBV0_9BRAD</name>
<dbReference type="EMBL" id="LT670849">
    <property type="protein sequence ID" value="SHN80531.1"/>
    <property type="molecule type" value="Genomic_DNA"/>
</dbReference>
<protein>
    <submittedName>
        <fullName evidence="2">Uncharacterized protein</fullName>
    </submittedName>
</protein>
<dbReference type="AlphaFoldDB" id="A0A1M7UBV0"/>
<evidence type="ECO:0000256" key="1">
    <source>
        <dbReference type="SAM" id="MobiDB-lite"/>
    </source>
</evidence>
<feature type="region of interest" description="Disordered" evidence="1">
    <location>
        <begin position="1"/>
        <end position="28"/>
    </location>
</feature>
<organism evidence="2 3">
    <name type="scientific">Bradyrhizobium erythrophlei</name>
    <dbReference type="NCBI Taxonomy" id="1437360"/>
    <lineage>
        <taxon>Bacteria</taxon>
        <taxon>Pseudomonadati</taxon>
        <taxon>Pseudomonadota</taxon>
        <taxon>Alphaproteobacteria</taxon>
        <taxon>Hyphomicrobiales</taxon>
        <taxon>Nitrobacteraceae</taxon>
        <taxon>Bradyrhizobium</taxon>
    </lineage>
</organism>
<keyword evidence="3" id="KW-1185">Reference proteome</keyword>
<reference evidence="3" key="1">
    <citation type="submission" date="2016-11" db="EMBL/GenBank/DDBJ databases">
        <authorList>
            <person name="Varghese N."/>
            <person name="Submissions S."/>
        </authorList>
    </citation>
    <scope>NUCLEOTIDE SEQUENCE [LARGE SCALE GENOMIC DNA]</scope>
    <source>
        <strain evidence="3">GAS401</strain>
    </source>
</reference>
<dbReference type="Proteomes" id="UP000184096">
    <property type="component" value="Chromosome I"/>
</dbReference>
<sequence>MHVQDWRSRLLIPPGSSDQTRFQSRPASWASRLQQASCKLGTAFRERRSCRPDCLATVDPDAPRRPSHSPCIGGRSFEKPGNDVVGAQAEDAGPCHSEQPSNRQESCRDHGSKPVRILAGYGRSNFEICPHDFPRSDILSGRANSHCGDQFLFKAGRRPRTSSDPRGCAGRKSARRVPHALQTKRGSRSEIRTLSDEGPLSYTKGKSPRHIGRGLSLSFDGRYVGMQRPAQLRRGPPVPGFCPITISG</sequence>
<evidence type="ECO:0000313" key="2">
    <source>
        <dbReference type="EMBL" id="SHN80531.1"/>
    </source>
</evidence>